<evidence type="ECO:0000256" key="4">
    <source>
        <dbReference type="SAM" id="MobiDB-lite"/>
    </source>
</evidence>
<dbReference type="GO" id="GO:0016998">
    <property type="term" value="P:cell wall macromolecule catabolic process"/>
    <property type="evidence" value="ECO:0007669"/>
    <property type="project" value="InterPro"/>
</dbReference>
<keyword evidence="3" id="KW-0326">Glycosidase</keyword>
<dbReference type="InterPro" id="IPR002196">
    <property type="entry name" value="Glyco_hydro_24"/>
</dbReference>
<keyword evidence="1 3" id="KW-0929">Antimicrobial</keyword>
<evidence type="ECO:0000256" key="1">
    <source>
        <dbReference type="ARBA" id="ARBA00022529"/>
    </source>
</evidence>
<dbReference type="Pfam" id="PF08239">
    <property type="entry name" value="SH3_3"/>
    <property type="match status" value="9"/>
</dbReference>
<dbReference type="InterPro" id="IPR036028">
    <property type="entry name" value="SH3-like_dom_sf"/>
</dbReference>
<feature type="domain" description="SH3b" evidence="5">
    <location>
        <begin position="333"/>
        <end position="398"/>
    </location>
</feature>
<evidence type="ECO:0000313" key="7">
    <source>
        <dbReference type="Proteomes" id="UP000651482"/>
    </source>
</evidence>
<dbReference type="Pfam" id="PF02368">
    <property type="entry name" value="Big_2"/>
    <property type="match status" value="1"/>
</dbReference>
<name>A0A926D7N3_9FIRM</name>
<evidence type="ECO:0000256" key="3">
    <source>
        <dbReference type="RuleBase" id="RU003788"/>
    </source>
</evidence>
<dbReference type="InterPro" id="IPR008964">
    <property type="entry name" value="Invasin/intimin_cell_adhesion"/>
</dbReference>
<organism evidence="6 7">
    <name type="scientific">Yeguia hominis</name>
    <dbReference type="NCBI Taxonomy" id="2763662"/>
    <lineage>
        <taxon>Bacteria</taxon>
        <taxon>Bacillati</taxon>
        <taxon>Bacillota</taxon>
        <taxon>Clostridia</taxon>
        <taxon>Eubacteriales</taxon>
        <taxon>Yeguiaceae</taxon>
        <taxon>Yeguia</taxon>
    </lineage>
</organism>
<dbReference type="PROSITE" id="PS51781">
    <property type="entry name" value="SH3B"/>
    <property type="match status" value="9"/>
</dbReference>
<dbReference type="SMART" id="SM00287">
    <property type="entry name" value="SH3b"/>
    <property type="match status" value="10"/>
</dbReference>
<comment type="caution">
    <text evidence="6">The sequence shown here is derived from an EMBL/GenBank/DDBJ whole genome shotgun (WGS) entry which is preliminary data.</text>
</comment>
<feature type="domain" description="SH3b" evidence="5">
    <location>
        <begin position="487"/>
        <end position="552"/>
    </location>
</feature>
<dbReference type="InterPro" id="IPR025987">
    <property type="entry name" value="GW_dom"/>
</dbReference>
<evidence type="ECO:0000313" key="6">
    <source>
        <dbReference type="EMBL" id="MBC8532912.1"/>
    </source>
</evidence>
<protein>
    <recommendedName>
        <fullName evidence="3">Lysozyme</fullName>
        <ecNumber evidence="3">3.2.1.17</ecNumber>
    </recommendedName>
</protein>
<keyword evidence="7" id="KW-1185">Reference proteome</keyword>
<dbReference type="InterPro" id="IPR023346">
    <property type="entry name" value="Lysozyme-like_dom_sf"/>
</dbReference>
<dbReference type="AlphaFoldDB" id="A0A926D7N3"/>
<feature type="domain" description="SH3b" evidence="5">
    <location>
        <begin position="409"/>
        <end position="474"/>
    </location>
</feature>
<gene>
    <name evidence="6" type="ORF">IAG03_02625</name>
</gene>
<feature type="domain" description="SH3b" evidence="5">
    <location>
        <begin position="103"/>
        <end position="168"/>
    </location>
</feature>
<dbReference type="InterPro" id="IPR023347">
    <property type="entry name" value="Lysozyme_dom_sf"/>
</dbReference>
<feature type="domain" description="SH3b" evidence="5">
    <location>
        <begin position="728"/>
        <end position="792"/>
    </location>
</feature>
<feature type="domain" description="SH3b" evidence="5">
    <location>
        <begin position="179"/>
        <end position="244"/>
    </location>
</feature>
<dbReference type="GO" id="GO:0003796">
    <property type="term" value="F:lysozyme activity"/>
    <property type="evidence" value="ECO:0007669"/>
    <property type="project" value="UniProtKB-EC"/>
</dbReference>
<dbReference type="EMBL" id="JACRSN010000003">
    <property type="protein sequence ID" value="MBC8532912.1"/>
    <property type="molecule type" value="Genomic_DNA"/>
</dbReference>
<dbReference type="SUPFAM" id="SSF49373">
    <property type="entry name" value="Invasin/intimin cell-adhesion fragments"/>
    <property type="match status" value="1"/>
</dbReference>
<dbReference type="GO" id="GO:0042742">
    <property type="term" value="P:defense response to bacterium"/>
    <property type="evidence" value="ECO:0007669"/>
    <property type="project" value="UniProtKB-KW"/>
</dbReference>
<feature type="compositionally biased region" description="Polar residues" evidence="4">
    <location>
        <begin position="473"/>
        <end position="483"/>
    </location>
</feature>
<evidence type="ECO:0000259" key="5">
    <source>
        <dbReference type="PROSITE" id="PS51781"/>
    </source>
</evidence>
<dbReference type="SUPFAM" id="SSF53955">
    <property type="entry name" value="Lysozyme-like"/>
    <property type="match status" value="1"/>
</dbReference>
<accession>A0A926D7N3</accession>
<dbReference type="EC" id="3.2.1.17" evidence="3"/>
<dbReference type="PANTHER" id="PTHR34408:SF1">
    <property type="entry name" value="GLYCOSYL HYDROLASE FAMILY 19 DOMAIN-CONTAINING PROTEIN HI_1415"/>
    <property type="match status" value="1"/>
</dbReference>
<feature type="domain" description="SH3b" evidence="5">
    <location>
        <begin position="255"/>
        <end position="320"/>
    </location>
</feature>
<feature type="domain" description="SH3b" evidence="5">
    <location>
        <begin position="38"/>
        <end position="101"/>
    </location>
</feature>
<dbReference type="PANTHER" id="PTHR34408">
    <property type="entry name" value="FAMILY PROTEIN, PUTATIVE-RELATED"/>
    <property type="match status" value="1"/>
</dbReference>
<dbReference type="Pfam" id="PF00959">
    <property type="entry name" value="Phage_lysozyme"/>
    <property type="match status" value="1"/>
</dbReference>
<proteinExistence type="inferred from homology"/>
<comment type="similarity">
    <text evidence="3">Belongs to the glycosyl hydrolase 24 family.</text>
</comment>
<sequence length="1265" mass="135583">MQKGTGTWKRIIAFLTAFLLVFGIAASSLPLSVTVRAQTTATTTDPVNLRSGPGTSYSVVTTLAQGTTVTVTDTSNSKWYAVKTSGGNTGYISVEYLKLAASENLGTATTTDVLNLRKGAGTSYGIVTTLAKGTKVTILEKTSKTWYKVKTSSNKTGYVSVEYLKVDSSSSGNTSEPEKNLGTATTTDVLNLRKGAGTSYGIVTTLAKGTKVTILEKTSKSWYKVKTASNKTGYVSVEYLKVNSSSSGNTSESEKNLGTATTTDVLNLRKGAGTSYGIVTTLAKGTKVTILEKTSKSWYKVKTSSNKTGYVSVEYLKADSSNSSSGNTSEPEKKLGTATTTAALNLRKGAGTSYGIVTTLAKGTKVTILEKTSKSWYKVKTSSNKTGYVSVEYLKVNSSSSGNTSEPEKNLGTATTTDVLNLRKGAGTSYGIVTTLAKGTKVTILEKTSKTWYKVKTSSNKTGYVSVEYLKVDSNNSSSGNTSEPEKNLGTATTTDVLNLRKGAGTSYGIVTTLAKGTKVTILEKTSKSWYKVKTSSNKTGYVSVEYLKVNSSSSGNTSEPEKNLGTATTTDVLNLRKGAGTSYGIVTTLAKGTKVTILEKTSKSWYKVKTASNKTGYVSTDYIKVTSAEQDPEPAAETTMKLNASSRTMEIGDTYTLKATVTNGDGTKPSASSSKKAVATVSYKSASSNVYRYTIKAVSAGSATITVKLGSIKKTIKVTVKEAPAPEVKYAQTTTGLNLRKGPDTSYEIITTLPSGTILTVLEEAKAGWVKVQTASGYTGYVSTDYIRYVSGSSGEITLSHTSVKIPQGKTMYTTASAANSGSVILWSSSNPDVATVHDGYIYAVSKGSATITAMDSSGKNKATCSVKVTEAEPVKFVYASPNTVGVNTEMELVAITDTSRSAVKFVVETESGSTKSYTVKKYQAETNEADEGMAENATRVWKQSVKFSKAGSYTVKVYAQNSSGWSSGYEEMEAFVVETTDQTTTAYGERRISDEMLKIISHFEGYSKGVYADTLAYGIPTTGYGYVVSKGEQFYNNMTRTEAWALLCSVTNERSYTTEVNRFITNNNLKVSQSQFDAMVSFSYNVGAGYWNNSGTAFDLRTILLNSVDVSKVKFGSGRSAKMTAKANLYRKIDDTKAATSTYNGASVTVLSAKHDAQTQTTWYQIKLQNGNKYWVRAGYVRLDDTSGLTYDLAYTDSVAFGSEMLAWHIAGGNCIPGLLYRRLAEAKVFSFANYAEADMSNANYRVNTYGYLYPSCMAKYER</sequence>
<dbReference type="InterPro" id="IPR052354">
    <property type="entry name" value="Cell_Wall_Dynamics_Protein"/>
</dbReference>
<comment type="catalytic activity">
    <reaction evidence="3">
        <text>Hydrolysis of (1-&gt;4)-beta-linkages between N-acetylmuramic acid and N-acetyl-D-glucosamine residues in a peptidoglycan and between N-acetyl-D-glucosamine residues in chitodextrins.</text>
        <dbReference type="EC" id="3.2.1.17"/>
    </reaction>
</comment>
<keyword evidence="3" id="KW-0378">Hydrolase</keyword>
<dbReference type="GO" id="GO:0031640">
    <property type="term" value="P:killing of cells of another organism"/>
    <property type="evidence" value="ECO:0007669"/>
    <property type="project" value="UniProtKB-KW"/>
</dbReference>
<dbReference type="InterPro" id="IPR003343">
    <property type="entry name" value="Big_2"/>
</dbReference>
<dbReference type="SUPFAM" id="SSF50044">
    <property type="entry name" value="SH3-domain"/>
    <property type="match status" value="7"/>
</dbReference>
<feature type="region of interest" description="Disordered" evidence="4">
    <location>
        <begin position="473"/>
        <end position="494"/>
    </location>
</feature>
<dbReference type="Proteomes" id="UP000651482">
    <property type="component" value="Unassembled WGS sequence"/>
</dbReference>
<feature type="domain" description="SH3b" evidence="5">
    <location>
        <begin position="563"/>
        <end position="628"/>
    </location>
</feature>
<dbReference type="GO" id="GO:0009253">
    <property type="term" value="P:peptidoglycan catabolic process"/>
    <property type="evidence" value="ECO:0007669"/>
    <property type="project" value="InterPro"/>
</dbReference>
<reference evidence="6" key="1">
    <citation type="submission" date="2020-08" db="EMBL/GenBank/DDBJ databases">
        <title>Genome public.</title>
        <authorList>
            <person name="Liu C."/>
            <person name="Sun Q."/>
        </authorList>
    </citation>
    <scope>NUCLEOTIDE SEQUENCE</scope>
    <source>
        <strain evidence="6">NSJ-40</strain>
    </source>
</reference>
<dbReference type="Gene3D" id="2.60.40.1080">
    <property type="match status" value="2"/>
</dbReference>
<dbReference type="RefSeq" id="WP_249318187.1">
    <property type="nucleotide sequence ID" value="NZ_JACRSN010000003.1"/>
</dbReference>
<dbReference type="Gene3D" id="2.30.30.40">
    <property type="entry name" value="SH3 Domains"/>
    <property type="match status" value="10"/>
</dbReference>
<dbReference type="Pfam" id="PF13457">
    <property type="entry name" value="GW"/>
    <property type="match status" value="1"/>
</dbReference>
<evidence type="ECO:0000256" key="2">
    <source>
        <dbReference type="ARBA" id="ARBA00022638"/>
    </source>
</evidence>
<dbReference type="SMART" id="SM00635">
    <property type="entry name" value="BID_2"/>
    <property type="match status" value="2"/>
</dbReference>
<keyword evidence="2 3" id="KW-0081">Bacteriolytic enzyme</keyword>
<dbReference type="InterPro" id="IPR003646">
    <property type="entry name" value="SH3-like_bac-type"/>
</dbReference>
<dbReference type="Gene3D" id="1.10.530.40">
    <property type="match status" value="1"/>
</dbReference>